<feature type="region of interest" description="Disordered" evidence="1">
    <location>
        <begin position="24"/>
        <end position="54"/>
    </location>
</feature>
<evidence type="ECO:0000313" key="3">
    <source>
        <dbReference type="EMBL" id="EIM57189.1"/>
    </source>
</evidence>
<sequence length="452" mass="48946">MNTKKLTSLVLAAGLCASVFSSCGSTGSETKSDNSTQSSTGASSTESSGADDSEEVQEISLFNGKSEIADQLLDLAAAYEKKTGVKVNVETAAAGVDSQAKLKAYFLSDKMPDIFVCEGASFESWEGLLADLSGESWVSDTDAAYTDKTYGTVGFPYTTEAIGLTYNADLLEKAGIDPASLTGPSQIRSAFEKLDKQKASLGLTSVVGYYVDDENLSWSTGNHLFGAYLDSGLARDDTTYLDMIENDQSLDSKRFSAYADFVKLLSDYSDQDNMIKGTYEQQVEAFASGKYAFITQGSWIGSLLTSTYKDAYQKAGNFKVGMLPYAFEDGIDTILTSSPSWWAVLKEGHTDAAKAFLSWCAGDEGQKILVEEANCISPFKSCSYVASDPFSEVLSGYISSGKTSSWHWMNLKEGIASNATGALYREYAEGKMTPDTFTQQMEETIRSYYKSM</sequence>
<evidence type="ECO:0000313" key="4">
    <source>
        <dbReference type="Proteomes" id="UP000005753"/>
    </source>
</evidence>
<dbReference type="Gene3D" id="3.40.190.10">
    <property type="entry name" value="Periplasmic binding protein-like II"/>
    <property type="match status" value="2"/>
</dbReference>
<dbReference type="AlphaFoldDB" id="I5ATR6"/>
<dbReference type="STRING" id="633697.EubceDRAFT1_1378"/>
<dbReference type="SUPFAM" id="SSF53850">
    <property type="entry name" value="Periplasmic binding protein-like II"/>
    <property type="match status" value="1"/>
</dbReference>
<name>I5ATR6_EUBC6</name>
<organism evidence="3 4">
    <name type="scientific">Eubacterium cellulosolvens (strain ATCC 43171 / JCM 9499 / 6)</name>
    <name type="common">Cillobacterium cellulosolvens</name>
    <dbReference type="NCBI Taxonomy" id="633697"/>
    <lineage>
        <taxon>Bacteria</taxon>
        <taxon>Bacillati</taxon>
        <taxon>Bacillota</taxon>
        <taxon>Clostridia</taxon>
        <taxon>Eubacteriales</taxon>
        <taxon>Eubacteriaceae</taxon>
        <taxon>Eubacterium</taxon>
    </lineage>
</organism>
<keyword evidence="3" id="KW-0762">Sugar transport</keyword>
<evidence type="ECO:0000256" key="1">
    <source>
        <dbReference type="SAM" id="MobiDB-lite"/>
    </source>
</evidence>
<evidence type="ECO:0000256" key="2">
    <source>
        <dbReference type="SAM" id="SignalP"/>
    </source>
</evidence>
<dbReference type="Proteomes" id="UP000005753">
    <property type="component" value="Chromosome"/>
</dbReference>
<proteinExistence type="predicted"/>
<dbReference type="EMBL" id="CM001487">
    <property type="protein sequence ID" value="EIM57189.1"/>
    <property type="molecule type" value="Genomic_DNA"/>
</dbReference>
<dbReference type="Pfam" id="PF13416">
    <property type="entry name" value="SBP_bac_8"/>
    <property type="match status" value="1"/>
</dbReference>
<keyword evidence="2" id="KW-0732">Signal</keyword>
<feature type="chain" id="PRO_5039419034" evidence="2">
    <location>
        <begin position="22"/>
        <end position="452"/>
    </location>
</feature>
<reference evidence="3 4" key="1">
    <citation type="submission" date="2010-08" db="EMBL/GenBank/DDBJ databases">
        <authorList>
            <consortium name="US DOE Joint Genome Institute (JGI-PGF)"/>
            <person name="Lucas S."/>
            <person name="Copeland A."/>
            <person name="Lapidus A."/>
            <person name="Cheng J.-F."/>
            <person name="Bruce D."/>
            <person name="Goodwin L."/>
            <person name="Pitluck S."/>
            <person name="Land M.L."/>
            <person name="Hauser L."/>
            <person name="Chang Y.-J."/>
            <person name="Anderson I.J."/>
            <person name="Johnson E."/>
            <person name="Mulhopadhyay B."/>
            <person name="Kyrpides N."/>
            <person name="Woyke T.J."/>
        </authorList>
    </citation>
    <scope>NUCLEOTIDE SEQUENCE [LARGE SCALE GENOMIC DNA]</scope>
    <source>
        <strain evidence="3 4">6</strain>
    </source>
</reference>
<dbReference type="PROSITE" id="PS51257">
    <property type="entry name" value="PROKAR_LIPOPROTEIN"/>
    <property type="match status" value="1"/>
</dbReference>
<keyword evidence="4" id="KW-1185">Reference proteome</keyword>
<feature type="signal peptide" evidence="2">
    <location>
        <begin position="1"/>
        <end position="21"/>
    </location>
</feature>
<reference evidence="3 4" key="2">
    <citation type="submission" date="2012-02" db="EMBL/GenBank/DDBJ databases">
        <title>Improved High-Quality Draft sequence of Eubacterium cellulosolvens 6.</title>
        <authorList>
            <consortium name="US DOE Joint Genome Institute"/>
            <person name="Lucas S."/>
            <person name="Han J."/>
            <person name="Lapidus A."/>
            <person name="Cheng J.-F."/>
            <person name="Goodwin L."/>
            <person name="Pitluck S."/>
            <person name="Peters L."/>
            <person name="Mikhailova N."/>
            <person name="Gu W."/>
            <person name="Detter J.C."/>
            <person name="Han C."/>
            <person name="Tapia R."/>
            <person name="Land M."/>
            <person name="Hauser L."/>
            <person name="Kyrpides N."/>
            <person name="Ivanova N."/>
            <person name="Pagani I."/>
            <person name="Johnson E."/>
            <person name="Mukhopadhyay B."/>
            <person name="Anderson I."/>
            <person name="Woyke T."/>
        </authorList>
    </citation>
    <scope>NUCLEOTIDE SEQUENCE [LARGE SCALE GENOMIC DNA]</scope>
    <source>
        <strain evidence="3 4">6</strain>
    </source>
</reference>
<dbReference type="PANTHER" id="PTHR43649">
    <property type="entry name" value="ARABINOSE-BINDING PROTEIN-RELATED"/>
    <property type="match status" value="1"/>
</dbReference>
<gene>
    <name evidence="3" type="ORF">EubceDRAFT1_1378</name>
</gene>
<protein>
    <submittedName>
        <fullName evidence="3">ABC-type sugar transport system, periplasmic component</fullName>
    </submittedName>
</protein>
<accession>I5ATR6</accession>
<dbReference type="InterPro" id="IPR050490">
    <property type="entry name" value="Bact_solute-bd_prot1"/>
</dbReference>
<feature type="compositionally biased region" description="Low complexity" evidence="1">
    <location>
        <begin position="33"/>
        <end position="48"/>
    </location>
</feature>
<dbReference type="eggNOG" id="COG1653">
    <property type="taxonomic scope" value="Bacteria"/>
</dbReference>
<dbReference type="HOGENOM" id="CLU_031285_12_3_9"/>
<dbReference type="InterPro" id="IPR006059">
    <property type="entry name" value="SBP"/>
</dbReference>
<dbReference type="OrthoDB" id="9763054at2"/>
<dbReference type="PANTHER" id="PTHR43649:SF12">
    <property type="entry name" value="DIACETYLCHITOBIOSE BINDING PROTEIN DASA"/>
    <property type="match status" value="1"/>
</dbReference>
<keyword evidence="3" id="KW-0813">Transport</keyword>